<sequence length="408" mass="46013">MGFRVTVVASFLALTAAAAVEASNSTAITCQWGCYDEEDEVCHHGLNPNQCAEIYGHVNWAQKCNCGVGVGLGEYADPKGGTANIYFSVPAFIVLFRESLEVMIVLAIIIQFLSKSRDDGLIDEAQFVKWRREVYVGASLGFLVCMCVGIGFLVVASMAFTLFHGDSERIFEFVMMVLTCAVLSFLASLGRKHAFFFFAFSTGLREGMESIVFLVGVVSDLKDLSSLPLPIISALVLSRLVGCCFFQGTRKMRVDWFMRASSLLLLFVAAGFFSSSMHHLQELTVFGAWSPKRARPWQNQKVWDATDCCNDKSNRFFVLMRALFGWQDQVTPVEIFAYAAYWVIALTAGFFFVRKAKKELAGKLVEWRRQDELEAQENLVAVSVILYYYWSFCCYLLLFCLYYFHFEP</sequence>
<feature type="transmembrane region" description="Helical" evidence="6">
    <location>
        <begin position="194"/>
        <end position="215"/>
    </location>
</feature>
<dbReference type="EMBL" id="CAJNNW010019379">
    <property type="protein sequence ID" value="CAE8664458.1"/>
    <property type="molecule type" value="Genomic_DNA"/>
</dbReference>
<evidence type="ECO:0000256" key="6">
    <source>
        <dbReference type="SAM" id="Phobius"/>
    </source>
</evidence>
<feature type="transmembrane region" description="Helical" evidence="6">
    <location>
        <begin position="169"/>
        <end position="187"/>
    </location>
</feature>
<evidence type="ECO:0000256" key="4">
    <source>
        <dbReference type="ARBA" id="ARBA00022989"/>
    </source>
</evidence>
<evidence type="ECO:0000256" key="3">
    <source>
        <dbReference type="ARBA" id="ARBA00022692"/>
    </source>
</evidence>
<keyword evidence="7" id="KW-0732">Signal</keyword>
<evidence type="ECO:0000256" key="2">
    <source>
        <dbReference type="ARBA" id="ARBA00008333"/>
    </source>
</evidence>
<keyword evidence="5 6" id="KW-0472">Membrane</keyword>
<feature type="transmembrane region" description="Helical" evidence="6">
    <location>
        <begin position="134"/>
        <end position="163"/>
    </location>
</feature>
<feature type="signal peptide" evidence="7">
    <location>
        <begin position="1"/>
        <end position="22"/>
    </location>
</feature>
<dbReference type="GO" id="GO:0015093">
    <property type="term" value="F:ferrous iron transmembrane transporter activity"/>
    <property type="evidence" value="ECO:0007669"/>
    <property type="project" value="TreeGrafter"/>
</dbReference>
<evidence type="ECO:0000256" key="7">
    <source>
        <dbReference type="SAM" id="SignalP"/>
    </source>
</evidence>
<comment type="subcellular location">
    <subcellularLocation>
        <location evidence="1">Membrane</location>
        <topology evidence="1">Multi-pass membrane protein</topology>
    </subcellularLocation>
</comment>
<evidence type="ECO:0000313" key="9">
    <source>
        <dbReference type="Proteomes" id="UP000626109"/>
    </source>
</evidence>
<keyword evidence="4 6" id="KW-1133">Transmembrane helix</keyword>
<dbReference type="GO" id="GO:0033573">
    <property type="term" value="C:high-affinity iron permease complex"/>
    <property type="evidence" value="ECO:0007669"/>
    <property type="project" value="InterPro"/>
</dbReference>
<accession>A0A813J6G0</accession>
<feature type="transmembrane region" description="Helical" evidence="6">
    <location>
        <begin position="335"/>
        <end position="353"/>
    </location>
</feature>
<dbReference type="PANTHER" id="PTHR31632">
    <property type="entry name" value="IRON TRANSPORTER FTH1"/>
    <property type="match status" value="1"/>
</dbReference>
<dbReference type="AlphaFoldDB" id="A0A813J6G0"/>
<feature type="transmembrane region" description="Helical" evidence="6">
    <location>
        <begin position="227"/>
        <end position="248"/>
    </location>
</feature>
<dbReference type="PANTHER" id="PTHR31632:SF2">
    <property type="entry name" value="PLASMA MEMBRANE IRON PERMEASE"/>
    <property type="match status" value="1"/>
</dbReference>
<reference evidence="8" key="1">
    <citation type="submission" date="2021-02" db="EMBL/GenBank/DDBJ databases">
        <authorList>
            <person name="Dougan E. K."/>
            <person name="Rhodes N."/>
            <person name="Thang M."/>
            <person name="Chan C."/>
        </authorList>
    </citation>
    <scope>NUCLEOTIDE SEQUENCE</scope>
</reference>
<comment type="caution">
    <text evidence="8">The sequence shown here is derived from an EMBL/GenBank/DDBJ whole genome shotgun (WGS) entry which is preliminary data.</text>
</comment>
<feature type="chain" id="PRO_5032279855" evidence="7">
    <location>
        <begin position="23"/>
        <end position="408"/>
    </location>
</feature>
<comment type="similarity">
    <text evidence="2">Belongs to the oxidase-dependent Fe transporter (OFeT) (TC 9.A.10.1) family.</text>
</comment>
<organism evidence="8 9">
    <name type="scientific">Polarella glacialis</name>
    <name type="common">Dinoflagellate</name>
    <dbReference type="NCBI Taxonomy" id="89957"/>
    <lineage>
        <taxon>Eukaryota</taxon>
        <taxon>Sar</taxon>
        <taxon>Alveolata</taxon>
        <taxon>Dinophyceae</taxon>
        <taxon>Suessiales</taxon>
        <taxon>Suessiaceae</taxon>
        <taxon>Polarella</taxon>
    </lineage>
</organism>
<proteinExistence type="inferred from homology"/>
<dbReference type="Proteomes" id="UP000626109">
    <property type="component" value="Unassembled WGS sequence"/>
</dbReference>
<feature type="transmembrane region" description="Helical" evidence="6">
    <location>
        <begin position="85"/>
        <end position="113"/>
    </location>
</feature>
<evidence type="ECO:0000256" key="1">
    <source>
        <dbReference type="ARBA" id="ARBA00004141"/>
    </source>
</evidence>
<evidence type="ECO:0000313" key="8">
    <source>
        <dbReference type="EMBL" id="CAE8664458.1"/>
    </source>
</evidence>
<evidence type="ECO:0000256" key="5">
    <source>
        <dbReference type="ARBA" id="ARBA00023136"/>
    </source>
</evidence>
<feature type="transmembrane region" description="Helical" evidence="6">
    <location>
        <begin position="260"/>
        <end position="280"/>
    </location>
</feature>
<name>A0A813J6G0_POLGL</name>
<dbReference type="InterPro" id="IPR004923">
    <property type="entry name" value="FTR1/Fip1/EfeU"/>
</dbReference>
<keyword evidence="3 6" id="KW-0812">Transmembrane</keyword>
<feature type="transmembrane region" description="Helical" evidence="6">
    <location>
        <begin position="379"/>
        <end position="404"/>
    </location>
</feature>
<dbReference type="Pfam" id="PF03239">
    <property type="entry name" value="FTR1"/>
    <property type="match status" value="1"/>
</dbReference>
<gene>
    <name evidence="8" type="ORF">PGLA2088_LOCUS15594</name>
</gene>
<protein>
    <submittedName>
        <fullName evidence="8">Uncharacterized protein</fullName>
    </submittedName>
</protein>